<organism evidence="9 10">
    <name type="scientific">Ammoniphilus resinae</name>
    <dbReference type="NCBI Taxonomy" id="861532"/>
    <lineage>
        <taxon>Bacteria</taxon>
        <taxon>Bacillati</taxon>
        <taxon>Bacillota</taxon>
        <taxon>Bacilli</taxon>
        <taxon>Bacillales</taxon>
        <taxon>Paenibacillaceae</taxon>
        <taxon>Aneurinibacillus group</taxon>
        <taxon>Ammoniphilus</taxon>
    </lineage>
</organism>
<dbReference type="SMART" id="SM00448">
    <property type="entry name" value="REC"/>
    <property type="match status" value="1"/>
</dbReference>
<sequence length="213" mass="24095">MRQIQVMMVEDDPVWQRGIADLIGAESGMQMVCLASTKEEALEKWAANEIDVVLMDINLTENNLDGIDTAMEIMDQGKPVNIIMLTSLDQEEVILDAFAAGVVNYVNKLHFQDIPSMIRSAFEQQSVIHSSAAEVLRKELVRLRREEQKSLLTNAEKDILKMVQQGHTQSEIEKSLFITKRTIKNHINRILKKMGVSSSKEAAEIAKKKKMIE</sequence>
<dbReference type="Pfam" id="PF00072">
    <property type="entry name" value="Response_reg"/>
    <property type="match status" value="1"/>
</dbReference>
<dbReference type="Gene3D" id="1.10.10.10">
    <property type="entry name" value="Winged helix-like DNA-binding domain superfamily/Winged helix DNA-binding domain"/>
    <property type="match status" value="1"/>
</dbReference>
<accession>A0ABS4GUU2</accession>
<dbReference type="EMBL" id="JAGGKT010000013">
    <property type="protein sequence ID" value="MBP1933832.1"/>
    <property type="molecule type" value="Genomic_DNA"/>
</dbReference>
<dbReference type="GO" id="GO:0003677">
    <property type="term" value="F:DNA binding"/>
    <property type="evidence" value="ECO:0007669"/>
    <property type="project" value="UniProtKB-KW"/>
</dbReference>
<dbReference type="InterPro" id="IPR001789">
    <property type="entry name" value="Sig_transdc_resp-reg_receiver"/>
</dbReference>
<dbReference type="PROSITE" id="PS50043">
    <property type="entry name" value="HTH_LUXR_2"/>
    <property type="match status" value="1"/>
</dbReference>
<keyword evidence="4 9" id="KW-0238">DNA-binding</keyword>
<feature type="modified residue" description="4-aspartylphosphate" evidence="6">
    <location>
        <position position="56"/>
    </location>
</feature>
<evidence type="ECO:0000259" key="7">
    <source>
        <dbReference type="PROSITE" id="PS50043"/>
    </source>
</evidence>
<dbReference type="SMART" id="SM00421">
    <property type="entry name" value="HTH_LUXR"/>
    <property type="match status" value="1"/>
</dbReference>
<evidence type="ECO:0000313" key="9">
    <source>
        <dbReference type="EMBL" id="MBP1933832.1"/>
    </source>
</evidence>
<keyword evidence="5" id="KW-0804">Transcription</keyword>
<dbReference type="InterPro" id="IPR011006">
    <property type="entry name" value="CheY-like_superfamily"/>
</dbReference>
<dbReference type="InterPro" id="IPR039420">
    <property type="entry name" value="WalR-like"/>
</dbReference>
<evidence type="ECO:0000256" key="6">
    <source>
        <dbReference type="PROSITE-ProRule" id="PRU00169"/>
    </source>
</evidence>
<feature type="domain" description="Response regulatory" evidence="8">
    <location>
        <begin position="5"/>
        <end position="123"/>
    </location>
</feature>
<keyword evidence="1 6" id="KW-0597">Phosphoprotein</keyword>
<dbReference type="PRINTS" id="PR00038">
    <property type="entry name" value="HTHLUXR"/>
</dbReference>
<dbReference type="InterPro" id="IPR000792">
    <property type="entry name" value="Tscrpt_reg_LuxR_C"/>
</dbReference>
<dbReference type="Pfam" id="PF00196">
    <property type="entry name" value="GerE"/>
    <property type="match status" value="1"/>
</dbReference>
<gene>
    <name evidence="9" type="ORF">J2Z37_003845</name>
</gene>
<dbReference type="PROSITE" id="PS50110">
    <property type="entry name" value="RESPONSE_REGULATORY"/>
    <property type="match status" value="1"/>
</dbReference>
<dbReference type="Proteomes" id="UP001519343">
    <property type="component" value="Unassembled WGS sequence"/>
</dbReference>
<evidence type="ECO:0000256" key="1">
    <source>
        <dbReference type="ARBA" id="ARBA00022553"/>
    </source>
</evidence>
<dbReference type="Gene3D" id="3.40.50.2300">
    <property type="match status" value="1"/>
</dbReference>
<keyword evidence="10" id="KW-1185">Reference proteome</keyword>
<evidence type="ECO:0000259" key="8">
    <source>
        <dbReference type="PROSITE" id="PS50110"/>
    </source>
</evidence>
<dbReference type="SUPFAM" id="SSF52172">
    <property type="entry name" value="CheY-like"/>
    <property type="match status" value="1"/>
</dbReference>
<name>A0ABS4GUU2_9BACL</name>
<evidence type="ECO:0000256" key="2">
    <source>
        <dbReference type="ARBA" id="ARBA00023012"/>
    </source>
</evidence>
<proteinExistence type="predicted"/>
<comment type="caution">
    <text evidence="9">The sequence shown here is derived from an EMBL/GenBank/DDBJ whole genome shotgun (WGS) entry which is preliminary data.</text>
</comment>
<dbReference type="PANTHER" id="PTHR43214:SF43">
    <property type="entry name" value="TWO-COMPONENT RESPONSE REGULATOR"/>
    <property type="match status" value="1"/>
</dbReference>
<protein>
    <submittedName>
        <fullName evidence="9">DNA-binding NarL/FixJ family response regulator</fullName>
    </submittedName>
</protein>
<dbReference type="InterPro" id="IPR058245">
    <property type="entry name" value="NreC/VraR/RcsB-like_REC"/>
</dbReference>
<reference evidence="9 10" key="1">
    <citation type="submission" date="2021-03" db="EMBL/GenBank/DDBJ databases">
        <title>Genomic Encyclopedia of Type Strains, Phase IV (KMG-IV): sequencing the most valuable type-strain genomes for metagenomic binning, comparative biology and taxonomic classification.</title>
        <authorList>
            <person name="Goeker M."/>
        </authorList>
    </citation>
    <scope>NUCLEOTIDE SEQUENCE [LARGE SCALE GENOMIC DNA]</scope>
    <source>
        <strain evidence="9 10">DSM 24738</strain>
    </source>
</reference>
<dbReference type="CDD" id="cd17535">
    <property type="entry name" value="REC_NarL-like"/>
    <property type="match status" value="1"/>
</dbReference>
<dbReference type="InterPro" id="IPR016032">
    <property type="entry name" value="Sig_transdc_resp-reg_C-effctor"/>
</dbReference>
<dbReference type="CDD" id="cd06170">
    <property type="entry name" value="LuxR_C_like"/>
    <property type="match status" value="1"/>
</dbReference>
<feature type="domain" description="HTH luxR-type" evidence="7">
    <location>
        <begin position="145"/>
        <end position="210"/>
    </location>
</feature>
<dbReference type="RefSeq" id="WP_209811837.1">
    <property type="nucleotide sequence ID" value="NZ_JAGGKT010000013.1"/>
</dbReference>
<dbReference type="PANTHER" id="PTHR43214">
    <property type="entry name" value="TWO-COMPONENT RESPONSE REGULATOR"/>
    <property type="match status" value="1"/>
</dbReference>
<evidence type="ECO:0000256" key="3">
    <source>
        <dbReference type="ARBA" id="ARBA00023015"/>
    </source>
</evidence>
<evidence type="ECO:0000313" key="10">
    <source>
        <dbReference type="Proteomes" id="UP001519343"/>
    </source>
</evidence>
<evidence type="ECO:0000256" key="4">
    <source>
        <dbReference type="ARBA" id="ARBA00023125"/>
    </source>
</evidence>
<dbReference type="SUPFAM" id="SSF46894">
    <property type="entry name" value="C-terminal effector domain of the bipartite response regulators"/>
    <property type="match status" value="1"/>
</dbReference>
<keyword evidence="3" id="KW-0805">Transcription regulation</keyword>
<dbReference type="InterPro" id="IPR036388">
    <property type="entry name" value="WH-like_DNA-bd_sf"/>
</dbReference>
<keyword evidence="2" id="KW-0902">Two-component regulatory system</keyword>
<evidence type="ECO:0000256" key="5">
    <source>
        <dbReference type="ARBA" id="ARBA00023163"/>
    </source>
</evidence>